<dbReference type="GO" id="GO:0046872">
    <property type="term" value="F:metal ion binding"/>
    <property type="evidence" value="ECO:0007669"/>
    <property type="project" value="UniProtKB-KW"/>
</dbReference>
<feature type="binding site" evidence="8">
    <location>
        <position position="182"/>
    </location>
    <ligand>
        <name>S-adenosyl-L-methionine</name>
        <dbReference type="ChEBI" id="CHEBI:59789"/>
    </ligand>
</feature>
<dbReference type="InterPro" id="IPR058240">
    <property type="entry name" value="rSAM_sf"/>
</dbReference>
<evidence type="ECO:0000256" key="3">
    <source>
        <dbReference type="ARBA" id="ARBA00022723"/>
    </source>
</evidence>
<dbReference type="GO" id="GO:0016740">
    <property type="term" value="F:transferase activity"/>
    <property type="evidence" value="ECO:0007669"/>
    <property type="project" value="TreeGrafter"/>
</dbReference>
<evidence type="ECO:0000256" key="1">
    <source>
        <dbReference type="ARBA" id="ARBA00022485"/>
    </source>
</evidence>
<evidence type="ECO:0000256" key="6">
    <source>
        <dbReference type="ARBA" id="ARBA00034078"/>
    </source>
</evidence>
<evidence type="ECO:0000256" key="5">
    <source>
        <dbReference type="ARBA" id="ARBA00023014"/>
    </source>
</evidence>
<dbReference type="PIRSF" id="PIRSF004762">
    <property type="entry name" value="CHP00423"/>
    <property type="match status" value="1"/>
</dbReference>
<dbReference type="InterPro" id="IPR013785">
    <property type="entry name" value="Aldolase_TIM"/>
</dbReference>
<feature type="binding site" evidence="7">
    <location>
        <position position="62"/>
    </location>
    <ligand>
        <name>[4Fe-4S] cluster</name>
        <dbReference type="ChEBI" id="CHEBI:49883"/>
        <note>4Fe-4S-S-AdoMet</note>
    </ligand>
</feature>
<reference evidence="10" key="2">
    <citation type="journal article" date="2021" name="PeerJ">
        <title>Extensive microbial diversity within the chicken gut microbiome revealed by metagenomics and culture.</title>
        <authorList>
            <person name="Gilroy R."/>
            <person name="Ravi A."/>
            <person name="Getino M."/>
            <person name="Pursley I."/>
            <person name="Horton D.L."/>
            <person name="Alikhan N.F."/>
            <person name="Baker D."/>
            <person name="Gharbi K."/>
            <person name="Hall N."/>
            <person name="Watson M."/>
            <person name="Adriaenssens E.M."/>
            <person name="Foster-Nyarko E."/>
            <person name="Jarju S."/>
            <person name="Secka A."/>
            <person name="Antonio M."/>
            <person name="Oren A."/>
            <person name="Chaudhuri R.R."/>
            <person name="La Ragione R."/>
            <person name="Hildebrand F."/>
            <person name="Pallen M.J."/>
        </authorList>
    </citation>
    <scope>NUCLEOTIDE SEQUENCE</scope>
    <source>
        <strain evidence="10">E3-2379</strain>
    </source>
</reference>
<feature type="domain" description="Radical SAM core" evidence="9">
    <location>
        <begin position="48"/>
        <end position="270"/>
    </location>
</feature>
<keyword evidence="3" id="KW-0479">Metal-binding</keyword>
<dbReference type="PROSITE" id="PS51918">
    <property type="entry name" value="RADICAL_SAM"/>
    <property type="match status" value="1"/>
</dbReference>
<dbReference type="SUPFAM" id="SSF102114">
    <property type="entry name" value="Radical SAM enzymes"/>
    <property type="match status" value="1"/>
</dbReference>
<protein>
    <submittedName>
        <fullName evidence="10">[FeFe] hydrogenase H-cluster radical SAM maturase HydE</fullName>
    </submittedName>
</protein>
<dbReference type="GO" id="GO:0042364">
    <property type="term" value="P:water-soluble vitamin biosynthetic process"/>
    <property type="evidence" value="ECO:0007669"/>
    <property type="project" value="UniProtKB-ARBA"/>
</dbReference>
<dbReference type="GO" id="GO:0051539">
    <property type="term" value="F:4 iron, 4 sulfur cluster binding"/>
    <property type="evidence" value="ECO:0007669"/>
    <property type="project" value="UniProtKB-KW"/>
</dbReference>
<evidence type="ECO:0000256" key="2">
    <source>
        <dbReference type="ARBA" id="ARBA00022691"/>
    </source>
</evidence>
<comment type="caution">
    <text evidence="10">The sequence shown here is derived from an EMBL/GenBank/DDBJ whole genome shotgun (WGS) entry which is preliminary data.</text>
</comment>
<comment type="cofactor">
    <cofactor evidence="7">
        <name>[4Fe-4S] cluster</name>
        <dbReference type="ChEBI" id="CHEBI:49883"/>
    </cofactor>
    <text evidence="7">Binds 1 [4Fe-4S] cluster. The cluster is coordinated with 3 cysteines and an exchangeable S-adenosyl-L-methionine.</text>
</comment>
<sequence>MKYLIDKLHKNKTLEREEFLTLLQNRDEETSEYLYSLARSISQEQFGKDIYLRGLIEFTNYCRNDCYYCGIRGGNRNAERYRLTKEQILECCQIGHDLGFRTFVLQGGEDYAFTDEILVDILKSMKAGYPDCAITLSIGERTHEQYVKYFEAGADRFLLRHETANEEHYNLLHPDSMSLENRKQCLRNLKEIGYQVGTGFMVGSPYQTLECLVEDLLFIKELGPHMIGIGPFIPHKDTKFAKFPAGDVELTRFLISILRLMNPQALIPATTALGTMDKKGREKGILSGSNVLMPNLSPITVRKKYDLYDNKICTGDEAAECNCCIRRRVSSIGYQIVDQRGDHPSYS</sequence>
<feature type="binding site" evidence="8">
    <location>
        <position position="162"/>
    </location>
    <ligand>
        <name>S-adenosyl-L-methionine</name>
        <dbReference type="ChEBI" id="CHEBI:59789"/>
    </ligand>
</feature>
<dbReference type="InterPro" id="IPR024021">
    <property type="entry name" value="FeFe-hyd_HydE_rSAM"/>
</dbReference>
<dbReference type="PANTHER" id="PTHR43726:SF1">
    <property type="entry name" value="BIOTIN SYNTHASE"/>
    <property type="match status" value="1"/>
</dbReference>
<dbReference type="AlphaFoldDB" id="A0A9D9I257"/>
<evidence type="ECO:0000259" key="9">
    <source>
        <dbReference type="PROSITE" id="PS51918"/>
    </source>
</evidence>
<dbReference type="SFLD" id="SFLDS00029">
    <property type="entry name" value="Radical_SAM"/>
    <property type="match status" value="1"/>
</dbReference>
<evidence type="ECO:0000256" key="8">
    <source>
        <dbReference type="PIRSR" id="PIRSR004762-2"/>
    </source>
</evidence>
<dbReference type="Proteomes" id="UP000823618">
    <property type="component" value="Unassembled WGS sequence"/>
</dbReference>
<feature type="binding site" evidence="7">
    <location>
        <position position="69"/>
    </location>
    <ligand>
        <name>[4Fe-4S] cluster</name>
        <dbReference type="ChEBI" id="CHEBI:49883"/>
        <note>4Fe-4S-S-AdoMet</note>
    </ligand>
</feature>
<feature type="binding site" evidence="7">
    <location>
        <position position="66"/>
    </location>
    <ligand>
        <name>[4Fe-4S] cluster</name>
        <dbReference type="ChEBI" id="CHEBI:49883"/>
        <note>4Fe-4S-S-AdoMet</note>
    </ligand>
</feature>
<dbReference type="Gene3D" id="3.20.20.70">
    <property type="entry name" value="Aldolase class I"/>
    <property type="match status" value="1"/>
</dbReference>
<feature type="binding site" evidence="8">
    <location>
        <position position="137"/>
    </location>
    <ligand>
        <name>(3R)-3-methyl-D-ornithine</name>
        <dbReference type="ChEBI" id="CHEBI:64642"/>
    </ligand>
</feature>
<dbReference type="NCBIfam" id="TIGR03956">
    <property type="entry name" value="rSAM_HydE"/>
    <property type="match status" value="1"/>
</dbReference>
<keyword evidence="5 7" id="KW-0411">Iron-sulfur</keyword>
<evidence type="ECO:0000256" key="7">
    <source>
        <dbReference type="PIRSR" id="PIRSR004762-1"/>
    </source>
</evidence>
<dbReference type="EMBL" id="JADIML010000219">
    <property type="protein sequence ID" value="MBO8463869.1"/>
    <property type="molecule type" value="Genomic_DNA"/>
</dbReference>
<dbReference type="InterPro" id="IPR034422">
    <property type="entry name" value="HydE/PylB-like"/>
</dbReference>
<dbReference type="Pfam" id="PF04055">
    <property type="entry name" value="Radical_SAM"/>
    <property type="match status" value="1"/>
</dbReference>
<dbReference type="InterPro" id="IPR007197">
    <property type="entry name" value="rSAM"/>
</dbReference>
<keyword evidence="1 7" id="KW-0004">4Fe-4S</keyword>
<dbReference type="SFLD" id="SFLDG01060">
    <property type="entry name" value="BATS_domain_containing"/>
    <property type="match status" value="1"/>
</dbReference>
<dbReference type="SFLD" id="SFLDF00348">
    <property type="entry name" value="FeFe_hydrogenase_maturase_(Hyd"/>
    <property type="match status" value="1"/>
</dbReference>
<dbReference type="SMART" id="SM00729">
    <property type="entry name" value="Elp3"/>
    <property type="match status" value="1"/>
</dbReference>
<comment type="cofactor">
    <cofactor evidence="6">
        <name>[2Fe-2S] cluster</name>
        <dbReference type="ChEBI" id="CHEBI:190135"/>
    </cofactor>
</comment>
<evidence type="ECO:0000256" key="4">
    <source>
        <dbReference type="ARBA" id="ARBA00023004"/>
    </source>
</evidence>
<dbReference type="GO" id="GO:0044272">
    <property type="term" value="P:sulfur compound biosynthetic process"/>
    <property type="evidence" value="ECO:0007669"/>
    <property type="project" value="UniProtKB-ARBA"/>
</dbReference>
<evidence type="ECO:0000313" key="11">
    <source>
        <dbReference type="Proteomes" id="UP000823618"/>
    </source>
</evidence>
<keyword evidence="4 7" id="KW-0408">Iron</keyword>
<dbReference type="SFLD" id="SFLDG01280">
    <property type="entry name" value="HydE/PylB-like"/>
    <property type="match status" value="1"/>
</dbReference>
<gene>
    <name evidence="10" type="primary">hydE</name>
    <name evidence="10" type="ORF">IAC13_08060</name>
</gene>
<organism evidence="10 11">
    <name type="scientific">Candidatus Scybalomonas excrementavium</name>
    <dbReference type="NCBI Taxonomy" id="2840943"/>
    <lineage>
        <taxon>Bacteria</taxon>
        <taxon>Bacillati</taxon>
        <taxon>Bacillota</taxon>
        <taxon>Clostridia</taxon>
        <taxon>Lachnospirales</taxon>
        <taxon>Lachnospiraceae</taxon>
        <taxon>Lachnospiraceae incertae sedis</taxon>
        <taxon>Candidatus Scybalomonas</taxon>
    </lineage>
</organism>
<dbReference type="InterPro" id="IPR006638">
    <property type="entry name" value="Elp3/MiaA/NifB-like_rSAM"/>
</dbReference>
<dbReference type="CDD" id="cd01335">
    <property type="entry name" value="Radical_SAM"/>
    <property type="match status" value="1"/>
</dbReference>
<dbReference type="PANTHER" id="PTHR43726">
    <property type="entry name" value="3-METHYLORNITHINE SYNTHASE"/>
    <property type="match status" value="1"/>
</dbReference>
<dbReference type="SMART" id="SM00876">
    <property type="entry name" value="BATS"/>
    <property type="match status" value="1"/>
</dbReference>
<evidence type="ECO:0000313" key="10">
    <source>
        <dbReference type="EMBL" id="MBO8463869.1"/>
    </source>
</evidence>
<reference evidence="10" key="1">
    <citation type="submission" date="2020-10" db="EMBL/GenBank/DDBJ databases">
        <authorList>
            <person name="Gilroy R."/>
        </authorList>
    </citation>
    <scope>NUCLEOTIDE SEQUENCE</scope>
    <source>
        <strain evidence="10">E3-2379</strain>
    </source>
</reference>
<keyword evidence="2 7" id="KW-0949">S-adenosyl-L-methionine</keyword>
<name>A0A9D9I257_9FIRM</name>
<dbReference type="InterPro" id="IPR010722">
    <property type="entry name" value="BATS_dom"/>
</dbReference>
<accession>A0A9D9I257</accession>
<proteinExistence type="predicted"/>